<evidence type="ECO:0000313" key="2">
    <source>
        <dbReference type="Proteomes" id="UP000225706"/>
    </source>
</evidence>
<dbReference type="SUPFAM" id="SSF53756">
    <property type="entry name" value="UDP-Glycosyltransferase/glycogen phosphorylase"/>
    <property type="match status" value="1"/>
</dbReference>
<sequence>MMGLAALSSGLSVLVHGESGFGEALKAVKFGDTATVDSEDATEWAQKIKKLRKISRQLRREQASELRSFYNEKYSWGKQLGALVKEMLSMMSAQ</sequence>
<comment type="caution">
    <text evidence="1">The sequence shown here is derived from an EMBL/GenBank/DDBJ whole genome shotgun (WGS) entry which is preliminary data.</text>
</comment>
<organism evidence="1 2">
    <name type="scientific">Stylophora pistillata</name>
    <name type="common">Smooth cauliflower coral</name>
    <dbReference type="NCBI Taxonomy" id="50429"/>
    <lineage>
        <taxon>Eukaryota</taxon>
        <taxon>Metazoa</taxon>
        <taxon>Cnidaria</taxon>
        <taxon>Anthozoa</taxon>
        <taxon>Hexacorallia</taxon>
        <taxon>Scleractinia</taxon>
        <taxon>Astrocoeniina</taxon>
        <taxon>Pocilloporidae</taxon>
        <taxon>Stylophora</taxon>
    </lineage>
</organism>
<keyword evidence="2" id="KW-1185">Reference proteome</keyword>
<protein>
    <submittedName>
        <fullName evidence="1">Uncharacterized protein</fullName>
    </submittedName>
</protein>
<name>A0A2B4RD82_STYPI</name>
<dbReference type="Pfam" id="PF20706">
    <property type="entry name" value="GT4-conflict"/>
    <property type="match status" value="1"/>
</dbReference>
<proteinExistence type="predicted"/>
<dbReference type="Proteomes" id="UP000225706">
    <property type="component" value="Unassembled WGS sequence"/>
</dbReference>
<evidence type="ECO:0000313" key="1">
    <source>
        <dbReference type="EMBL" id="PFX16324.1"/>
    </source>
</evidence>
<dbReference type="AlphaFoldDB" id="A0A2B4RD82"/>
<accession>A0A2B4RD82</accession>
<gene>
    <name evidence="1" type="ORF">AWC38_SpisGene19403</name>
</gene>
<dbReference type="EMBL" id="LSMT01000555">
    <property type="protein sequence ID" value="PFX16324.1"/>
    <property type="molecule type" value="Genomic_DNA"/>
</dbReference>
<reference evidence="2" key="1">
    <citation type="journal article" date="2017" name="bioRxiv">
        <title>Comparative analysis of the genomes of Stylophora pistillata and Acropora digitifera provides evidence for extensive differences between species of corals.</title>
        <authorList>
            <person name="Voolstra C.R."/>
            <person name="Li Y."/>
            <person name="Liew Y.J."/>
            <person name="Baumgarten S."/>
            <person name="Zoccola D."/>
            <person name="Flot J.-F."/>
            <person name="Tambutte S."/>
            <person name="Allemand D."/>
            <person name="Aranda M."/>
        </authorList>
    </citation>
    <scope>NUCLEOTIDE SEQUENCE [LARGE SCALE GENOMIC DNA]</scope>
</reference>
<dbReference type="Gene3D" id="3.40.50.2000">
    <property type="entry name" value="Glycogen Phosphorylase B"/>
    <property type="match status" value="1"/>
</dbReference>